<dbReference type="EMBL" id="AGEG01000016">
    <property type="protein sequence ID" value="EHR36205.1"/>
    <property type="molecule type" value="Genomic_DNA"/>
</dbReference>
<dbReference type="HOGENOM" id="CLU_098233_0_0_9"/>
<feature type="chain" id="PRO_5039711837" description="4Fe-4S ferredoxin-type domain-containing protein" evidence="1">
    <location>
        <begin position="20"/>
        <end position="230"/>
    </location>
</feature>
<evidence type="ECO:0000259" key="2">
    <source>
        <dbReference type="PROSITE" id="PS51379"/>
    </source>
</evidence>
<keyword evidence="4" id="KW-1185">Reference proteome</keyword>
<dbReference type="NCBIfam" id="NF040466">
    <property type="entry name" value="ydjY_domain"/>
    <property type="match status" value="1"/>
</dbReference>
<accession>H3NKS7</accession>
<feature type="domain" description="4Fe-4S ferredoxin-type" evidence="2">
    <location>
        <begin position="164"/>
        <end position="193"/>
    </location>
</feature>
<dbReference type="AlphaFoldDB" id="H3NKS7"/>
<dbReference type="InterPro" id="IPR017896">
    <property type="entry name" value="4Fe4S_Fe-S-bd"/>
</dbReference>
<feature type="signal peptide" evidence="1">
    <location>
        <begin position="1"/>
        <end position="19"/>
    </location>
</feature>
<evidence type="ECO:0000256" key="1">
    <source>
        <dbReference type="SAM" id="SignalP"/>
    </source>
</evidence>
<evidence type="ECO:0000313" key="3">
    <source>
        <dbReference type="EMBL" id="EHR36205.1"/>
    </source>
</evidence>
<comment type="caution">
    <text evidence="3">The sequence shown here is derived from an EMBL/GenBank/DDBJ whole genome shotgun (WGS) entry which is preliminary data.</text>
</comment>
<dbReference type="eggNOG" id="ENOG502Z95F">
    <property type="taxonomic scope" value="Bacteria"/>
</dbReference>
<dbReference type="STRING" id="883113.HMPREF9708_01466"/>
<sequence>MFKKMCLTALASLSLASIALNVPDHVTQLDSITAAEETTQAIVSKDHPIEVDKEAKVVYLAVQMNKKAMEEGSQHAVVDQEGGNGDVALLQSFVNPKDFYQALTDLGAEPGDNLTLDDLKEDKTVEGSPLEITISWEGQEEVALTDLFTSDNEGIAKSDFRFGGNLETNQELDTGCTICLYSCPVGIVSNAAVSTKDLDSLKVYADPEEFPEDGTIMTLKVQIKDSSESK</sequence>
<dbReference type="RefSeq" id="WP_006309693.1">
    <property type="nucleotide sequence ID" value="NZ_JH601133.1"/>
</dbReference>
<dbReference type="PROSITE" id="PS51379">
    <property type="entry name" value="4FE4S_FER_2"/>
    <property type="match status" value="1"/>
</dbReference>
<dbReference type="OrthoDB" id="6571992at2"/>
<organism evidence="3 4">
    <name type="scientific">Facklamia languida CCUG 37842</name>
    <dbReference type="NCBI Taxonomy" id="883113"/>
    <lineage>
        <taxon>Bacteria</taxon>
        <taxon>Bacillati</taxon>
        <taxon>Bacillota</taxon>
        <taxon>Bacilli</taxon>
        <taxon>Lactobacillales</taxon>
        <taxon>Aerococcaceae</taxon>
        <taxon>Facklamia</taxon>
    </lineage>
</organism>
<dbReference type="InterPro" id="IPR047750">
    <property type="entry name" value="YdjY-like"/>
</dbReference>
<keyword evidence="1" id="KW-0732">Signal</keyword>
<dbReference type="Proteomes" id="UP000006190">
    <property type="component" value="Unassembled WGS sequence"/>
</dbReference>
<dbReference type="PATRIC" id="fig|883113.3.peg.1467"/>
<proteinExistence type="predicted"/>
<protein>
    <recommendedName>
        <fullName evidence="2">4Fe-4S ferredoxin-type domain-containing protein</fullName>
    </recommendedName>
</protein>
<evidence type="ECO:0000313" key="4">
    <source>
        <dbReference type="Proteomes" id="UP000006190"/>
    </source>
</evidence>
<reference evidence="3 4" key="1">
    <citation type="submission" date="2012-01" db="EMBL/GenBank/DDBJ databases">
        <title>The Genome Sequence of Facklamia languida CCUG 37842.</title>
        <authorList>
            <consortium name="The Broad Institute Genome Sequencing Platform"/>
            <person name="Earl A."/>
            <person name="Ward D."/>
            <person name="Feldgarden M."/>
            <person name="Gevers D."/>
            <person name="Huys G."/>
            <person name="Young S.K."/>
            <person name="Zeng Q."/>
            <person name="Gargeya S."/>
            <person name="Fitzgerald M."/>
            <person name="Haas B."/>
            <person name="Abouelleil A."/>
            <person name="Alvarado L."/>
            <person name="Arachchi H.M."/>
            <person name="Berlin A."/>
            <person name="Chapman S.B."/>
            <person name="Gearin G."/>
            <person name="Goldberg J."/>
            <person name="Griggs A."/>
            <person name="Gujja S."/>
            <person name="Hansen M."/>
            <person name="Heiman D."/>
            <person name="Howarth C."/>
            <person name="Larimer J."/>
            <person name="Lui A."/>
            <person name="MacDonald P.J.P."/>
            <person name="McCowen C."/>
            <person name="Montmayeur A."/>
            <person name="Murphy C."/>
            <person name="Neiman D."/>
            <person name="Pearson M."/>
            <person name="Priest M."/>
            <person name="Roberts A."/>
            <person name="Saif S."/>
            <person name="Shea T."/>
            <person name="Sisk P."/>
            <person name="Stolte C."/>
            <person name="Sykes S."/>
            <person name="Wortman J."/>
            <person name="Nusbaum C."/>
            <person name="Birren B."/>
        </authorList>
    </citation>
    <scope>NUCLEOTIDE SEQUENCE [LARGE SCALE GENOMIC DNA]</scope>
    <source>
        <strain evidence="3 4">CCUG 37842</strain>
    </source>
</reference>
<gene>
    <name evidence="3" type="ORF">HMPREF9708_01466</name>
</gene>
<name>H3NKS7_9LACT</name>